<proteinExistence type="predicted"/>
<organism evidence="4 5">
    <name type="scientific">Heterobasidion irregulare (strain TC 32-1)</name>
    <dbReference type="NCBI Taxonomy" id="747525"/>
    <lineage>
        <taxon>Eukaryota</taxon>
        <taxon>Fungi</taxon>
        <taxon>Dikarya</taxon>
        <taxon>Basidiomycota</taxon>
        <taxon>Agaricomycotina</taxon>
        <taxon>Agaricomycetes</taxon>
        <taxon>Russulales</taxon>
        <taxon>Bondarzewiaceae</taxon>
        <taxon>Heterobasidion</taxon>
        <taxon>Heterobasidion annosum species complex</taxon>
    </lineage>
</organism>
<dbReference type="KEGG" id="hir:HETIRDRAFT_166005"/>
<dbReference type="GeneID" id="20668032"/>
<dbReference type="AlphaFoldDB" id="W4KN63"/>
<dbReference type="EMBL" id="KI925454">
    <property type="protein sequence ID" value="ETW86491.1"/>
    <property type="molecule type" value="Genomic_DNA"/>
</dbReference>
<evidence type="ECO:0000313" key="5">
    <source>
        <dbReference type="Proteomes" id="UP000030671"/>
    </source>
</evidence>
<feature type="transmembrane region" description="Helical" evidence="3">
    <location>
        <begin position="39"/>
        <end position="62"/>
    </location>
</feature>
<evidence type="ECO:0000256" key="1">
    <source>
        <dbReference type="SAM" id="Coils"/>
    </source>
</evidence>
<sequence length="470" mass="50500">MEVDPQVRVATMHTHGASGTGKPVPRCKDIFKQPQKKKAVVVATAAAAMMTLVVASAAAAVMTPVAAATAAVMTPVAAATAAVTTPVVAARAALILAPKIPRLILKPPCAPASLVISSVQAQPTHLLMPVASKDTPKNATLFFVLAGYTKEPALVPSWMIAHDDQSHVAPLMLALPKIKTMPLTVVRADPAAHATPPEGSVTSNNMSANPRIDALFEMRLQAGRGAHCGSTTSMPRGRSSQPHATPALGMSQGPTPLRDISDAAATSQYPREAHAPTRESSLAPMDPSMIGLADKRALVMKNIQDRLSSLKFKFPRVQEIVKEVLTMLISSMSHNLKVLPGELNNAIAKNNKVEGRLNEMGREMANMKAEVNALKVETRERSAGQDGSDTGQRQNNILLMTIWNIMYDWMEIPHDSAVLLDPLPIDEAGVREYWMLVEDGAENNRILRPGWTDSWYTNEAGWAKNVVARV</sequence>
<reference evidence="4 5" key="1">
    <citation type="journal article" date="2012" name="New Phytol.">
        <title>Insight into trade-off between wood decay and parasitism from the genome of a fungal forest pathogen.</title>
        <authorList>
            <person name="Olson A."/>
            <person name="Aerts A."/>
            <person name="Asiegbu F."/>
            <person name="Belbahri L."/>
            <person name="Bouzid O."/>
            <person name="Broberg A."/>
            <person name="Canback B."/>
            <person name="Coutinho P.M."/>
            <person name="Cullen D."/>
            <person name="Dalman K."/>
            <person name="Deflorio G."/>
            <person name="van Diepen L.T."/>
            <person name="Dunand C."/>
            <person name="Duplessis S."/>
            <person name="Durling M."/>
            <person name="Gonthier P."/>
            <person name="Grimwood J."/>
            <person name="Fossdal C.G."/>
            <person name="Hansson D."/>
            <person name="Henrissat B."/>
            <person name="Hietala A."/>
            <person name="Himmelstrand K."/>
            <person name="Hoffmeister D."/>
            <person name="Hogberg N."/>
            <person name="James T.Y."/>
            <person name="Karlsson M."/>
            <person name="Kohler A."/>
            <person name="Kues U."/>
            <person name="Lee Y.H."/>
            <person name="Lin Y.C."/>
            <person name="Lind M."/>
            <person name="Lindquist E."/>
            <person name="Lombard V."/>
            <person name="Lucas S."/>
            <person name="Lunden K."/>
            <person name="Morin E."/>
            <person name="Murat C."/>
            <person name="Park J."/>
            <person name="Raffaello T."/>
            <person name="Rouze P."/>
            <person name="Salamov A."/>
            <person name="Schmutz J."/>
            <person name="Solheim H."/>
            <person name="Stahlberg J."/>
            <person name="Velez H."/>
            <person name="de Vries R.P."/>
            <person name="Wiebenga A."/>
            <person name="Woodward S."/>
            <person name="Yakovlev I."/>
            <person name="Garbelotto M."/>
            <person name="Martin F."/>
            <person name="Grigoriev I.V."/>
            <person name="Stenlid J."/>
        </authorList>
    </citation>
    <scope>NUCLEOTIDE SEQUENCE [LARGE SCALE GENOMIC DNA]</scope>
    <source>
        <strain evidence="4 5">TC 32-1</strain>
    </source>
</reference>
<keyword evidence="3" id="KW-0812">Transmembrane</keyword>
<dbReference type="HOGENOM" id="CLU_581479_0_0_1"/>
<feature type="transmembrane region" description="Helical" evidence="3">
    <location>
        <begin position="68"/>
        <end position="97"/>
    </location>
</feature>
<evidence type="ECO:0000256" key="3">
    <source>
        <dbReference type="SAM" id="Phobius"/>
    </source>
</evidence>
<dbReference type="InParanoid" id="W4KN63"/>
<keyword evidence="5" id="KW-1185">Reference proteome</keyword>
<gene>
    <name evidence="4" type="ORF">HETIRDRAFT_166005</name>
</gene>
<feature type="compositionally biased region" description="Polar residues" evidence="2">
    <location>
        <begin position="229"/>
        <end position="243"/>
    </location>
</feature>
<feature type="region of interest" description="Disordered" evidence="2">
    <location>
        <begin position="225"/>
        <end position="286"/>
    </location>
</feature>
<evidence type="ECO:0000313" key="4">
    <source>
        <dbReference type="EMBL" id="ETW86491.1"/>
    </source>
</evidence>
<dbReference type="Proteomes" id="UP000030671">
    <property type="component" value="Unassembled WGS sequence"/>
</dbReference>
<accession>W4KN63</accession>
<keyword evidence="1" id="KW-0175">Coiled coil</keyword>
<feature type="coiled-coil region" evidence="1">
    <location>
        <begin position="343"/>
        <end position="377"/>
    </location>
</feature>
<dbReference type="RefSeq" id="XP_009540508.1">
    <property type="nucleotide sequence ID" value="XM_009542213.1"/>
</dbReference>
<protein>
    <submittedName>
        <fullName evidence="4">Uncharacterized protein</fullName>
    </submittedName>
</protein>
<keyword evidence="3" id="KW-0472">Membrane</keyword>
<keyword evidence="3" id="KW-1133">Transmembrane helix</keyword>
<name>W4KN63_HETIT</name>
<evidence type="ECO:0000256" key="2">
    <source>
        <dbReference type="SAM" id="MobiDB-lite"/>
    </source>
</evidence>